<evidence type="ECO:0000256" key="1">
    <source>
        <dbReference type="ARBA" id="ARBA00004477"/>
    </source>
</evidence>
<evidence type="ECO:0000256" key="8">
    <source>
        <dbReference type="SAM" id="Phobius"/>
    </source>
</evidence>
<dbReference type="Proteomes" id="UP001188597">
    <property type="component" value="Unassembled WGS sequence"/>
</dbReference>
<dbReference type="CDD" id="cd23995">
    <property type="entry name" value="Seipin_BSCL2_like"/>
    <property type="match status" value="1"/>
</dbReference>
<keyword evidence="11" id="KW-1185">Reference proteome</keyword>
<dbReference type="InterPro" id="IPR009617">
    <property type="entry name" value="Seipin"/>
</dbReference>
<feature type="transmembrane region" description="Helical" evidence="8">
    <location>
        <begin position="210"/>
        <end position="234"/>
    </location>
</feature>
<accession>A0AA88V732</accession>
<dbReference type="GO" id="GO:0140042">
    <property type="term" value="P:lipid droplet formation"/>
    <property type="evidence" value="ECO:0007669"/>
    <property type="project" value="UniProtKB-ARBA"/>
</dbReference>
<dbReference type="PANTHER" id="PTHR21212">
    <property type="entry name" value="BERNARDINELLI-SEIP CONGENITAL LIPODYSTROPHY 2 HOMOLOG BSCL2 PROTEIN"/>
    <property type="match status" value="1"/>
</dbReference>
<keyword evidence="2 8" id="KW-0812">Transmembrane</keyword>
<feature type="transmembrane region" description="Helical" evidence="8">
    <location>
        <begin position="148"/>
        <end position="167"/>
    </location>
</feature>
<feature type="transmembrane region" description="Helical" evidence="8">
    <location>
        <begin position="179"/>
        <end position="198"/>
    </location>
</feature>
<dbReference type="GO" id="GO:0006629">
    <property type="term" value="P:lipid metabolic process"/>
    <property type="evidence" value="ECO:0007669"/>
    <property type="project" value="UniProtKB-KW"/>
</dbReference>
<sequence length="483" mass="54020">MEINENAEGSHEELPSFDSKNDVRPPNFFVNLMKFSLLLGADKVLMARKSLRASGFDSEPSNLCSENDSEEGRRKVSVKTKNRLLKLGSNQAEGMNDCYDEYINISKVANRVPGNYSEFPSNIVAILGILLLKLVGFQISLLVRLFTIPLWLSYFSLMLLMFPLQTVSRIRRHLTKRVMEMWLGVFMSVTSFICNLFKAQKSIVNLGVRIGWGLFWAAYVWFLLVGLLLSGFVISALTMRSVLEEPIQTTAALNFDYTRPSPVAFVPFMSTSGAGSSSGMMTKDNANAADHVGARIIPYNHKLQLTVALTLPESEYNRKLGVFQVRVEFLSAAGKVTASSSYPSMLRFKSEPIRVVETVLKGVPLIAGFQSEVQILEVKISDFTEGYEPTACLRVILEQRAGYQTGGGIPEIYAGSVAIESELPKLKRTIWTWRRTVFVWLAIVSFLMELLVTLVFCRSVLLPKARPRAGDGKKQAHKNKISW</sequence>
<feature type="transmembrane region" description="Helical" evidence="8">
    <location>
        <begin position="123"/>
        <end position="142"/>
    </location>
</feature>
<keyword evidence="5" id="KW-0443">Lipid metabolism</keyword>
<evidence type="ECO:0000313" key="10">
    <source>
        <dbReference type="EMBL" id="KAK3008778.1"/>
    </source>
</evidence>
<comment type="caution">
    <text evidence="9">The sequence shown here is derived from an EMBL/GenBank/DDBJ whole genome shotgun (WGS) entry which is preliminary data.</text>
</comment>
<dbReference type="EMBL" id="JAVXUP010001719">
    <property type="protein sequence ID" value="KAK3008778.1"/>
    <property type="molecule type" value="Genomic_DNA"/>
</dbReference>
<evidence type="ECO:0000313" key="9">
    <source>
        <dbReference type="EMBL" id="KAK3003111.1"/>
    </source>
</evidence>
<evidence type="ECO:0000256" key="7">
    <source>
        <dbReference type="SAM" id="MobiDB-lite"/>
    </source>
</evidence>
<evidence type="ECO:0000256" key="6">
    <source>
        <dbReference type="ARBA" id="ARBA00023136"/>
    </source>
</evidence>
<feature type="region of interest" description="Disordered" evidence="7">
    <location>
        <begin position="55"/>
        <end position="75"/>
    </location>
</feature>
<organism evidence="9 11">
    <name type="scientific">Escallonia herrerae</name>
    <dbReference type="NCBI Taxonomy" id="1293975"/>
    <lineage>
        <taxon>Eukaryota</taxon>
        <taxon>Viridiplantae</taxon>
        <taxon>Streptophyta</taxon>
        <taxon>Embryophyta</taxon>
        <taxon>Tracheophyta</taxon>
        <taxon>Spermatophyta</taxon>
        <taxon>Magnoliopsida</taxon>
        <taxon>eudicotyledons</taxon>
        <taxon>Gunneridae</taxon>
        <taxon>Pentapetalae</taxon>
        <taxon>asterids</taxon>
        <taxon>campanulids</taxon>
        <taxon>Escalloniales</taxon>
        <taxon>Escalloniaceae</taxon>
        <taxon>Escallonia</taxon>
    </lineage>
</organism>
<feature type="transmembrane region" description="Helical" evidence="8">
    <location>
        <begin position="437"/>
        <end position="461"/>
    </location>
</feature>
<evidence type="ECO:0000256" key="4">
    <source>
        <dbReference type="ARBA" id="ARBA00022989"/>
    </source>
</evidence>
<reference evidence="9" key="1">
    <citation type="submission" date="2022-12" db="EMBL/GenBank/DDBJ databases">
        <title>Draft genome assemblies for two species of Escallonia (Escalloniales).</title>
        <authorList>
            <person name="Chanderbali A."/>
            <person name="Dervinis C."/>
            <person name="Anghel I."/>
            <person name="Soltis D."/>
            <person name="Soltis P."/>
            <person name="Zapata F."/>
        </authorList>
    </citation>
    <scope>NUCLEOTIDE SEQUENCE</scope>
    <source>
        <strain evidence="9">UCBG64.0493</strain>
        <tissue evidence="9">Leaf</tissue>
    </source>
</reference>
<gene>
    <name evidence="10" type="ORF">RJ639_014522</name>
    <name evidence="9" type="ORF">RJ639_018092</name>
</gene>
<keyword evidence="3" id="KW-0256">Endoplasmic reticulum</keyword>
<dbReference type="PANTHER" id="PTHR21212:SF6">
    <property type="entry name" value="SEIPIN-2-LIKE"/>
    <property type="match status" value="1"/>
</dbReference>
<evidence type="ECO:0000256" key="5">
    <source>
        <dbReference type="ARBA" id="ARBA00023098"/>
    </source>
</evidence>
<dbReference type="EMBL" id="JAVXUP010002468">
    <property type="protein sequence ID" value="KAK3003111.1"/>
    <property type="molecule type" value="Genomic_DNA"/>
</dbReference>
<protein>
    <recommendedName>
        <fullName evidence="12">Seipin</fullName>
    </recommendedName>
</protein>
<dbReference type="AlphaFoldDB" id="A0AA88V732"/>
<proteinExistence type="predicted"/>
<keyword evidence="6 8" id="KW-0472">Membrane</keyword>
<comment type="subcellular location">
    <subcellularLocation>
        <location evidence="1">Endoplasmic reticulum membrane</location>
        <topology evidence="1">Multi-pass membrane protein</topology>
    </subcellularLocation>
</comment>
<evidence type="ECO:0008006" key="12">
    <source>
        <dbReference type="Google" id="ProtNLM"/>
    </source>
</evidence>
<name>A0AA88V732_9ASTE</name>
<evidence type="ECO:0000256" key="3">
    <source>
        <dbReference type="ARBA" id="ARBA00022824"/>
    </source>
</evidence>
<evidence type="ECO:0000313" key="11">
    <source>
        <dbReference type="Proteomes" id="UP001188597"/>
    </source>
</evidence>
<dbReference type="GO" id="GO:0005789">
    <property type="term" value="C:endoplasmic reticulum membrane"/>
    <property type="evidence" value="ECO:0007669"/>
    <property type="project" value="UniProtKB-SubCell"/>
</dbReference>
<keyword evidence="4 8" id="KW-1133">Transmembrane helix</keyword>
<evidence type="ECO:0000256" key="2">
    <source>
        <dbReference type="ARBA" id="ARBA00022692"/>
    </source>
</evidence>
<dbReference type="Pfam" id="PF06775">
    <property type="entry name" value="Seipin"/>
    <property type="match status" value="1"/>
</dbReference>